<dbReference type="Gene3D" id="3.40.50.720">
    <property type="entry name" value="NAD(P)-binding Rossmann-like Domain"/>
    <property type="match status" value="1"/>
</dbReference>
<evidence type="ECO:0000313" key="5">
    <source>
        <dbReference type="Proteomes" id="UP000016936"/>
    </source>
</evidence>
<dbReference type="PROSITE" id="PS50075">
    <property type="entry name" value="CARRIER"/>
    <property type="match status" value="1"/>
</dbReference>
<evidence type="ECO:0000256" key="2">
    <source>
        <dbReference type="ARBA" id="ARBA00022553"/>
    </source>
</evidence>
<dbReference type="AlphaFoldDB" id="M2SIQ0"/>
<evidence type="ECO:0000313" key="4">
    <source>
        <dbReference type="EMBL" id="EMD85235.1"/>
    </source>
</evidence>
<keyword evidence="1" id="KW-0596">Phosphopantetheine</keyword>
<dbReference type="InterPro" id="IPR045851">
    <property type="entry name" value="AMP-bd_C_sf"/>
</dbReference>
<evidence type="ECO:0000259" key="3">
    <source>
        <dbReference type="PROSITE" id="PS50075"/>
    </source>
</evidence>
<accession>M2SIQ0</accession>
<dbReference type="PANTHER" id="PTHR44845">
    <property type="entry name" value="CARRIER DOMAIN-CONTAINING PROTEIN"/>
    <property type="match status" value="1"/>
</dbReference>
<proteinExistence type="predicted"/>
<feature type="domain" description="Carrier" evidence="3">
    <location>
        <begin position="88"/>
        <end position="163"/>
    </location>
</feature>
<dbReference type="InterPro" id="IPR013120">
    <property type="entry name" value="FAR_NAD-bd"/>
</dbReference>
<keyword evidence="2" id="KW-0597">Phosphoprotein</keyword>
<gene>
    <name evidence="4" type="ORF">COCHEDRAFT_1219474</name>
</gene>
<dbReference type="EMBL" id="KB445591">
    <property type="protein sequence ID" value="EMD85235.1"/>
    <property type="molecule type" value="Genomic_DNA"/>
</dbReference>
<dbReference type="Gene3D" id="3.30.300.30">
    <property type="match status" value="1"/>
</dbReference>
<dbReference type="SUPFAM" id="SSF51735">
    <property type="entry name" value="NAD(P)-binding Rossmann-fold domains"/>
    <property type="match status" value="1"/>
</dbReference>
<dbReference type="eggNOG" id="KOG1178">
    <property type="taxonomic scope" value="Eukaryota"/>
</dbReference>
<reference evidence="4 5" key="1">
    <citation type="journal article" date="2012" name="PLoS Pathog.">
        <title>Diverse lifestyles and strategies of plant pathogenesis encoded in the genomes of eighteen Dothideomycetes fungi.</title>
        <authorList>
            <person name="Ohm R.A."/>
            <person name="Feau N."/>
            <person name="Henrissat B."/>
            <person name="Schoch C.L."/>
            <person name="Horwitz B.A."/>
            <person name="Barry K.W."/>
            <person name="Condon B.J."/>
            <person name="Copeland A.C."/>
            <person name="Dhillon B."/>
            <person name="Glaser F."/>
            <person name="Hesse C.N."/>
            <person name="Kosti I."/>
            <person name="LaButti K."/>
            <person name="Lindquist E.A."/>
            <person name="Lucas S."/>
            <person name="Salamov A.A."/>
            <person name="Bradshaw R.E."/>
            <person name="Ciuffetti L."/>
            <person name="Hamelin R.C."/>
            <person name="Kema G.H.J."/>
            <person name="Lawrence C."/>
            <person name="Scott J.A."/>
            <person name="Spatafora J.W."/>
            <person name="Turgeon B.G."/>
            <person name="de Wit P.J.G.M."/>
            <person name="Zhong S."/>
            <person name="Goodwin S.B."/>
            <person name="Grigoriev I.V."/>
        </authorList>
    </citation>
    <scope>NUCLEOTIDE SEQUENCE [LARGE SCALE GENOMIC DNA]</scope>
    <source>
        <strain evidence="5">C5 / ATCC 48332 / race O</strain>
    </source>
</reference>
<dbReference type="Gene3D" id="1.10.1200.10">
    <property type="entry name" value="ACP-like"/>
    <property type="match status" value="1"/>
</dbReference>
<keyword evidence="5" id="KW-1185">Reference proteome</keyword>
<organism evidence="4 5">
    <name type="scientific">Cochliobolus heterostrophus (strain C5 / ATCC 48332 / race O)</name>
    <name type="common">Southern corn leaf blight fungus</name>
    <name type="synonym">Bipolaris maydis</name>
    <dbReference type="NCBI Taxonomy" id="701091"/>
    <lineage>
        <taxon>Eukaryota</taxon>
        <taxon>Fungi</taxon>
        <taxon>Dikarya</taxon>
        <taxon>Ascomycota</taxon>
        <taxon>Pezizomycotina</taxon>
        <taxon>Dothideomycetes</taxon>
        <taxon>Pleosporomycetidae</taxon>
        <taxon>Pleosporales</taxon>
        <taxon>Pleosporineae</taxon>
        <taxon>Pleosporaceae</taxon>
        <taxon>Bipolaris</taxon>
    </lineage>
</organism>
<dbReference type="STRING" id="701091.M2SIQ0"/>
<name>M2SIQ0_COCH5</name>
<dbReference type="HOGENOM" id="CLU_983544_0_0_1"/>
<sequence>MVQAVCVLQFKAPDTKSAPLLVACFLSQEDDINKTTDLQENGSKYLPAYILPGQVIIFKKFPLNSHEKIDNAAFESELSKKLPRNNAGTQHDVRSMLEKIWKDVLGIHAAHEDDDFFDLGATSLHIAHLTVKIRQTLGKFISLQNLYNNSRFGKTVQFIESVKDGEATKKIAVIERLKTDSCVTGDILPSDGSTSTATGTEEAHIFLTGATGFLGSYFLKHLSSTVAIESRIICLIRSRNDLSANARLREAFRKYGLWDGKVEEHISVVDGDLATHHFGLADE</sequence>
<dbReference type="Pfam" id="PF07993">
    <property type="entry name" value="NAD_binding_4"/>
    <property type="match status" value="1"/>
</dbReference>
<dbReference type="Proteomes" id="UP000016936">
    <property type="component" value="Unassembled WGS sequence"/>
</dbReference>
<dbReference type="SUPFAM" id="SSF47336">
    <property type="entry name" value="ACP-like"/>
    <property type="match status" value="1"/>
</dbReference>
<dbReference type="InterPro" id="IPR036736">
    <property type="entry name" value="ACP-like_sf"/>
</dbReference>
<evidence type="ECO:0000256" key="1">
    <source>
        <dbReference type="ARBA" id="ARBA00022450"/>
    </source>
</evidence>
<dbReference type="PANTHER" id="PTHR44845:SF6">
    <property type="entry name" value="BETA-ALANINE-ACTIVATING ENZYME"/>
    <property type="match status" value="1"/>
</dbReference>
<protein>
    <recommendedName>
        <fullName evidence="3">Carrier domain-containing protein</fullName>
    </recommendedName>
</protein>
<dbReference type="InterPro" id="IPR036291">
    <property type="entry name" value="NAD(P)-bd_dom_sf"/>
</dbReference>
<dbReference type="SUPFAM" id="SSF56801">
    <property type="entry name" value="Acetyl-CoA synthetase-like"/>
    <property type="match status" value="1"/>
</dbReference>
<dbReference type="Pfam" id="PF00550">
    <property type="entry name" value="PP-binding"/>
    <property type="match status" value="1"/>
</dbReference>
<reference evidence="5" key="2">
    <citation type="journal article" date="2013" name="PLoS Genet.">
        <title>Comparative genome structure, secondary metabolite, and effector coding capacity across Cochliobolus pathogens.</title>
        <authorList>
            <person name="Condon B.J."/>
            <person name="Leng Y."/>
            <person name="Wu D."/>
            <person name="Bushley K.E."/>
            <person name="Ohm R.A."/>
            <person name="Otillar R."/>
            <person name="Martin J."/>
            <person name="Schackwitz W."/>
            <person name="Grimwood J."/>
            <person name="MohdZainudin N."/>
            <person name="Xue C."/>
            <person name="Wang R."/>
            <person name="Manning V.A."/>
            <person name="Dhillon B."/>
            <person name="Tu Z.J."/>
            <person name="Steffenson B.J."/>
            <person name="Salamov A."/>
            <person name="Sun H."/>
            <person name="Lowry S."/>
            <person name="LaButti K."/>
            <person name="Han J."/>
            <person name="Copeland A."/>
            <person name="Lindquist E."/>
            <person name="Barry K."/>
            <person name="Schmutz J."/>
            <person name="Baker S.E."/>
            <person name="Ciuffetti L.M."/>
            <person name="Grigoriev I.V."/>
            <person name="Zhong S."/>
            <person name="Turgeon B.G."/>
        </authorList>
    </citation>
    <scope>NUCLEOTIDE SEQUENCE [LARGE SCALE GENOMIC DNA]</scope>
    <source>
        <strain evidence="5">C5 / ATCC 48332 / race O</strain>
    </source>
</reference>
<dbReference type="InterPro" id="IPR009081">
    <property type="entry name" value="PP-bd_ACP"/>
</dbReference>